<gene>
    <name evidence="1" type="ORF">Rsw2DRAFT_0627</name>
</gene>
<reference evidence="1 2" key="1">
    <citation type="submission" date="2009-08" db="EMBL/GenBank/DDBJ databases">
        <title>The draft genome of Rhodobacter sp. SW2.</title>
        <authorList>
            <consortium name="US DOE Joint Genome Institute (JGI-PGF)"/>
            <person name="Lucas S."/>
            <person name="Copeland A."/>
            <person name="Lapidus A."/>
            <person name="Glavina del Rio T."/>
            <person name="Tice H."/>
            <person name="Bruce D."/>
            <person name="Goodwin L."/>
            <person name="Pitluck S."/>
            <person name="Larimer F."/>
            <person name="Land M.L."/>
            <person name="Hauser L."/>
            <person name="Emerson D."/>
        </authorList>
    </citation>
    <scope>NUCLEOTIDE SEQUENCE [LARGE SCALE GENOMIC DNA]</scope>
    <source>
        <strain evidence="1 2">SW2</strain>
    </source>
</reference>
<evidence type="ECO:0000313" key="2">
    <source>
        <dbReference type="Proteomes" id="UP000010121"/>
    </source>
</evidence>
<accession>C8RXU9</accession>
<comment type="caution">
    <text evidence="1">The sequence shown here is derived from an EMBL/GenBank/DDBJ whole genome shotgun (WGS) entry which is preliminary data.</text>
</comment>
<keyword evidence="2" id="KW-1185">Reference proteome</keyword>
<name>C8RXU9_9RHOB</name>
<dbReference type="RefSeq" id="WP_008027967.1">
    <property type="nucleotide sequence ID" value="NZ_ACYY01000003.1"/>
</dbReference>
<dbReference type="AlphaFoldDB" id="C8RXU9"/>
<dbReference type="InterPro" id="IPR027417">
    <property type="entry name" value="P-loop_NTPase"/>
</dbReference>
<organism evidence="1 2">
    <name type="scientific">Rhodobacter ferrooxidans</name>
    <dbReference type="NCBI Taxonomy" id="371731"/>
    <lineage>
        <taxon>Bacteria</taxon>
        <taxon>Pseudomonadati</taxon>
        <taxon>Pseudomonadota</taxon>
        <taxon>Alphaproteobacteria</taxon>
        <taxon>Rhodobacterales</taxon>
        <taxon>Rhodobacter group</taxon>
        <taxon>Rhodobacter</taxon>
    </lineage>
</organism>
<proteinExistence type="predicted"/>
<evidence type="ECO:0000313" key="1">
    <source>
        <dbReference type="EMBL" id="EEW26347.1"/>
    </source>
</evidence>
<dbReference type="eggNOG" id="ENOG5031EKP">
    <property type="taxonomic scope" value="Bacteria"/>
</dbReference>
<dbReference type="STRING" id="371731.Rsw2DRAFT_0627"/>
<dbReference type="Proteomes" id="UP000010121">
    <property type="component" value="Unassembled WGS sequence"/>
</dbReference>
<evidence type="ECO:0008006" key="3">
    <source>
        <dbReference type="Google" id="ProtNLM"/>
    </source>
</evidence>
<protein>
    <recommendedName>
        <fullName evidence="3">Gamma-glutamyl kinase</fullName>
    </recommendedName>
</protein>
<dbReference type="Gene3D" id="3.40.50.300">
    <property type="entry name" value="P-loop containing nucleotide triphosphate hydrolases"/>
    <property type="match status" value="1"/>
</dbReference>
<dbReference type="EMBL" id="ACYY01000003">
    <property type="protein sequence ID" value="EEW26347.1"/>
    <property type="molecule type" value="Genomic_DNA"/>
</dbReference>
<sequence>MLVFWAQRLTLLATPKTGTTALEAALESHAAVIAKGPPALKHTSAQRYHRFVAPWLSATAGEDFTVLAVMREPRDWLGSWYRYRQRPEIGRPARSTAAISFDDFVRAWCQDKPPEFANVGSQARFLAGKNGRGADRLFRYDQIGSLVEFLQAQLGCTLDIPRLNVSPPGDDALSPQTEALLRQFAASDFALYQTIA</sequence>
<dbReference type="OrthoDB" id="7687351at2"/>
<dbReference type="SUPFAM" id="SSF52540">
    <property type="entry name" value="P-loop containing nucleoside triphosphate hydrolases"/>
    <property type="match status" value="1"/>
</dbReference>